<dbReference type="InterPro" id="IPR013786">
    <property type="entry name" value="AcylCoA_DH/ox_N"/>
</dbReference>
<comment type="similarity">
    <text evidence="2 5">Belongs to the acyl-CoA dehydrogenase family.</text>
</comment>
<dbReference type="InterPro" id="IPR006091">
    <property type="entry name" value="Acyl-CoA_Oxase/DH_mid-dom"/>
</dbReference>
<dbReference type="SUPFAM" id="SSF47203">
    <property type="entry name" value="Acyl-CoA dehydrogenase C-terminal domain-like"/>
    <property type="match status" value="1"/>
</dbReference>
<reference evidence="9 10" key="1">
    <citation type="journal article" date="2016" name="Nat. Commun.">
        <title>Thousands of microbial genomes shed light on interconnected biogeochemical processes in an aquifer system.</title>
        <authorList>
            <person name="Anantharaman K."/>
            <person name="Brown C.T."/>
            <person name="Hug L.A."/>
            <person name="Sharon I."/>
            <person name="Castelle C.J."/>
            <person name="Probst A.J."/>
            <person name="Thomas B.C."/>
            <person name="Singh A."/>
            <person name="Wilkins M.J."/>
            <person name="Karaoz U."/>
            <person name="Brodie E.L."/>
            <person name="Williams K.H."/>
            <person name="Hubbard S.S."/>
            <person name="Banfield J.F."/>
        </authorList>
    </citation>
    <scope>NUCLEOTIDE SEQUENCE [LARGE SCALE GENOMIC DNA]</scope>
</reference>
<dbReference type="Pfam" id="PF02771">
    <property type="entry name" value="Acyl-CoA_dh_N"/>
    <property type="match status" value="1"/>
</dbReference>
<dbReference type="InterPro" id="IPR046373">
    <property type="entry name" value="Acyl-CoA_Oxase/DH_mid-dom_sf"/>
</dbReference>
<feature type="domain" description="Acyl-CoA oxidase/dehydrogenase middle" evidence="7">
    <location>
        <begin position="134"/>
        <end position="234"/>
    </location>
</feature>
<dbReference type="SUPFAM" id="SSF56645">
    <property type="entry name" value="Acyl-CoA dehydrogenase NM domain-like"/>
    <property type="match status" value="1"/>
</dbReference>
<name>A0A1F5VHT1_9BACT</name>
<evidence type="ECO:0008006" key="11">
    <source>
        <dbReference type="Google" id="ProtNLM"/>
    </source>
</evidence>
<gene>
    <name evidence="9" type="ORF">A2834_03160</name>
</gene>
<dbReference type="GO" id="GO:0050660">
    <property type="term" value="F:flavin adenine dinucleotide binding"/>
    <property type="evidence" value="ECO:0007669"/>
    <property type="project" value="InterPro"/>
</dbReference>
<dbReference type="InterPro" id="IPR036250">
    <property type="entry name" value="AcylCo_DH-like_C"/>
</dbReference>
<dbReference type="InterPro" id="IPR009100">
    <property type="entry name" value="AcylCoA_DH/oxidase_NM_dom_sf"/>
</dbReference>
<sequence>MKLAEEHLMVRNMVRERMNAADITHKADPKDKQDKPGMIQKYERHNAPFAWPLVREMAELGLCGINIPEEYGGAGMDNLSGVIAMIEMCKVWSGGALILGVGNSLVSDPLFRLGSEEQKRKWLPELVAGKILGSFCLTEPNHGSDAARIETYAEPVSGGFSISGEKCFITNAPVAKFLIVFARTDRTIKDHRGVSAFLIPVRREDKKSGALKIGKPEQKLGLHAAHMGSIVFNNLFVPESCLLGELGNGFGKGAMATLNHGRNWIAAQGIGILDAVTLLSLKHAQNRIAFGVPTIVHSGIGDPIVKMVLAADISRILLFYSAWLEDQGAEFAHYASLAKLFSSENARWLTQEAQRIYGGSGYLADMEIARFVLDSLPLDIYEGASNVQRSNIARAWVDGKISFYVPPLYERQMSDLKEKVARELGEKSALALEDQREPFRVADILPLWATKELILREFNESWPKEFMWFKEPSLLTALIHEQIKKDLDSTIVRNGNLWDEAKKRIIKHTALT</sequence>
<protein>
    <recommendedName>
        <fullName evidence="11">Acyl-CoA dehydrogenase</fullName>
    </recommendedName>
</protein>
<evidence type="ECO:0000259" key="7">
    <source>
        <dbReference type="Pfam" id="PF02770"/>
    </source>
</evidence>
<evidence type="ECO:0000256" key="3">
    <source>
        <dbReference type="ARBA" id="ARBA00022630"/>
    </source>
</evidence>
<dbReference type="Pfam" id="PF00441">
    <property type="entry name" value="Acyl-CoA_dh_1"/>
    <property type="match status" value="1"/>
</dbReference>
<dbReference type="EMBL" id="MFHD01000009">
    <property type="protein sequence ID" value="OGF63027.1"/>
    <property type="molecule type" value="Genomic_DNA"/>
</dbReference>
<keyword evidence="3 5" id="KW-0285">Flavoprotein</keyword>
<dbReference type="AlphaFoldDB" id="A0A1F5VHT1"/>
<comment type="caution">
    <text evidence="9">The sequence shown here is derived from an EMBL/GenBank/DDBJ whole genome shotgun (WGS) entry which is preliminary data.</text>
</comment>
<dbReference type="InterPro" id="IPR009075">
    <property type="entry name" value="AcylCo_DH/oxidase_C"/>
</dbReference>
<comment type="cofactor">
    <cofactor evidence="1 5">
        <name>FAD</name>
        <dbReference type="ChEBI" id="CHEBI:57692"/>
    </cofactor>
</comment>
<dbReference type="Gene3D" id="1.20.140.10">
    <property type="entry name" value="Butyryl-CoA Dehydrogenase, subunit A, domain 3"/>
    <property type="match status" value="1"/>
</dbReference>
<dbReference type="GO" id="GO:0003995">
    <property type="term" value="F:acyl-CoA dehydrogenase activity"/>
    <property type="evidence" value="ECO:0007669"/>
    <property type="project" value="TreeGrafter"/>
</dbReference>
<dbReference type="Gene3D" id="2.40.110.10">
    <property type="entry name" value="Butyryl-CoA Dehydrogenase, subunit A, domain 2"/>
    <property type="match status" value="1"/>
</dbReference>
<keyword evidence="4 5" id="KW-0274">FAD</keyword>
<dbReference type="InterPro" id="IPR037069">
    <property type="entry name" value="AcylCoA_DH/ox_N_sf"/>
</dbReference>
<feature type="domain" description="Acyl-CoA dehydrogenase/oxidase N-terminal" evidence="8">
    <location>
        <begin position="39"/>
        <end position="130"/>
    </location>
</feature>
<feature type="domain" description="Acyl-CoA dehydrogenase/oxidase C-terminal" evidence="6">
    <location>
        <begin position="254"/>
        <end position="395"/>
    </location>
</feature>
<evidence type="ECO:0000256" key="4">
    <source>
        <dbReference type="ARBA" id="ARBA00022827"/>
    </source>
</evidence>
<accession>A0A1F5VHT1</accession>
<dbReference type="STRING" id="1798325.A2834_03160"/>
<proteinExistence type="inferred from homology"/>
<evidence type="ECO:0000256" key="5">
    <source>
        <dbReference type="RuleBase" id="RU362125"/>
    </source>
</evidence>
<evidence type="ECO:0000259" key="8">
    <source>
        <dbReference type="Pfam" id="PF02771"/>
    </source>
</evidence>
<evidence type="ECO:0000256" key="2">
    <source>
        <dbReference type="ARBA" id="ARBA00009347"/>
    </source>
</evidence>
<keyword evidence="5" id="KW-0560">Oxidoreductase</keyword>
<evidence type="ECO:0000313" key="10">
    <source>
        <dbReference type="Proteomes" id="UP000179251"/>
    </source>
</evidence>
<dbReference type="PANTHER" id="PTHR43884:SF12">
    <property type="entry name" value="ISOVALERYL-COA DEHYDROGENASE, MITOCHONDRIAL-RELATED"/>
    <property type="match status" value="1"/>
</dbReference>
<evidence type="ECO:0000256" key="1">
    <source>
        <dbReference type="ARBA" id="ARBA00001974"/>
    </source>
</evidence>
<dbReference type="Proteomes" id="UP000179251">
    <property type="component" value="Unassembled WGS sequence"/>
</dbReference>
<dbReference type="Gene3D" id="1.10.540.10">
    <property type="entry name" value="Acyl-CoA dehydrogenase/oxidase, N-terminal domain"/>
    <property type="match status" value="1"/>
</dbReference>
<dbReference type="PANTHER" id="PTHR43884">
    <property type="entry name" value="ACYL-COA DEHYDROGENASE"/>
    <property type="match status" value="1"/>
</dbReference>
<evidence type="ECO:0000313" key="9">
    <source>
        <dbReference type="EMBL" id="OGF63027.1"/>
    </source>
</evidence>
<organism evidence="9 10">
    <name type="scientific">Candidatus Giovannonibacteria bacterium RIFCSPHIGHO2_01_FULL_45_23</name>
    <dbReference type="NCBI Taxonomy" id="1798325"/>
    <lineage>
        <taxon>Bacteria</taxon>
        <taxon>Candidatus Giovannoniibacteriota</taxon>
    </lineage>
</organism>
<dbReference type="Pfam" id="PF02770">
    <property type="entry name" value="Acyl-CoA_dh_M"/>
    <property type="match status" value="1"/>
</dbReference>
<evidence type="ECO:0000259" key="6">
    <source>
        <dbReference type="Pfam" id="PF00441"/>
    </source>
</evidence>